<comment type="caution">
    <text evidence="1">The sequence shown here is derived from an EMBL/GenBank/DDBJ whole genome shotgun (WGS) entry which is preliminary data.</text>
</comment>
<evidence type="ECO:0000313" key="2">
    <source>
        <dbReference type="Proteomes" id="UP000805649"/>
    </source>
</evidence>
<gene>
    <name evidence="1" type="ORF">CTRU02_213064</name>
</gene>
<organism evidence="1 2">
    <name type="scientific">Colletotrichum truncatum</name>
    <name type="common">Anthracnose fungus</name>
    <name type="synonym">Colletotrichum capsici</name>
    <dbReference type="NCBI Taxonomy" id="5467"/>
    <lineage>
        <taxon>Eukaryota</taxon>
        <taxon>Fungi</taxon>
        <taxon>Dikarya</taxon>
        <taxon>Ascomycota</taxon>
        <taxon>Pezizomycotina</taxon>
        <taxon>Sordariomycetes</taxon>
        <taxon>Hypocreomycetidae</taxon>
        <taxon>Glomerellales</taxon>
        <taxon>Glomerellaceae</taxon>
        <taxon>Colletotrichum</taxon>
        <taxon>Colletotrichum truncatum species complex</taxon>
    </lineage>
</organism>
<evidence type="ECO:0000313" key="1">
    <source>
        <dbReference type="EMBL" id="KAL0932111.1"/>
    </source>
</evidence>
<dbReference type="EMBL" id="VUJX02000009">
    <property type="protein sequence ID" value="KAL0932111.1"/>
    <property type="molecule type" value="Genomic_DNA"/>
</dbReference>
<accession>A0ACC3YJM7</accession>
<dbReference type="Proteomes" id="UP000805649">
    <property type="component" value="Unassembled WGS sequence"/>
</dbReference>
<name>A0ACC3YJM7_COLTU</name>
<keyword evidence="2" id="KW-1185">Reference proteome</keyword>
<sequence>MWIQQNYQYLESWCPLKRNCGTLVSAGDTEQFATQAILTPHYWQCSVSQCSDSSTIAKDLNADPGLSTPSSPVRFTGHEDHHQALHHPKNEQPNATDECVVTSLTSERVSRKPTTTKSCKSTSVLDLDPVFVLFVVAYNTIQYVDLSVLPSSLNIIWFQPFWNVFPPYWLLSILVDNKGCRRRRWIAACSILWVDDYIWRTLTSAALWTFALPQLDSARLQKLLTPVNLTKFVPGPESTGTPNQIPQQTTLPIHSGGSDFQGGIGGPSQSGQSGTGNSQFGGSRRPSGAGGPGGTGPNGREGGGAAGGGQRDGDGNEEPNRPEDLLWACHYYKRWPWKHFGCLHQPQKAPRYVKTHLLRKHLQPIHCTICHEAFGTHAEMNAHIVAMSCSRAMGPSPYCDAISNDQRDQLKTLQSAGESEVEKWYKIWDILFPGVQRPPSPYMTGDSSQQMCQFFDEEVYPLYEQTLLQGDVLNGGQIRYAMAVLRNIIDRRAAPPTRGHAPNNSVNYNTNHSPARIMRLLAWFPPADHRTNLGYLTSRYGELFLGDNPATPTPDPRMRINGVIFRQGLNHAQALIVDPLGAMNPGSLSCGGEAICRKPKCPEPPH</sequence>
<protein>
    <submittedName>
        <fullName evidence="1">Uncharacterized protein</fullName>
    </submittedName>
</protein>
<proteinExistence type="predicted"/>
<reference evidence="1 2" key="1">
    <citation type="journal article" date="2020" name="Phytopathology">
        <title>Genome Sequence Resources of Colletotrichum truncatum, C. plurivorum, C. musicola, and C. sojae: Four Species Pathogenic to Soybean (Glycine max).</title>
        <authorList>
            <person name="Rogerio F."/>
            <person name="Boufleur T.R."/>
            <person name="Ciampi-Guillardi M."/>
            <person name="Sukno S.A."/>
            <person name="Thon M.R."/>
            <person name="Massola Junior N.S."/>
            <person name="Baroncelli R."/>
        </authorList>
    </citation>
    <scope>NUCLEOTIDE SEQUENCE [LARGE SCALE GENOMIC DNA]</scope>
    <source>
        <strain evidence="1 2">CMES1059</strain>
    </source>
</reference>